<sequence>MSQNKQKNNSRYIRYILLLSASLWVLWPISIMVEEGFRVDIGPLFSGRGASFVGEFFQGQGGIRFSTIEYVKALRIEAYPRLLVNSVIIAVSSVIVAVLAGLPAAFTMAMYKFRGKAFLTYALLAMRTISPFAVLLPFFLIYGRLGLFDTYQGMAFVYLIINLPIITLMMRGFFKDIPKEIFEAAFMSGASDSYILRKVALPLALPGLAAAAVFAFVGTWNEFFYALFLTGTVTKTVSRGVWSGFSESIESFKILEFDELNAGGTLAIIPAVILSLAVQRYLARGVTLGAHEQ</sequence>
<keyword evidence="4 7" id="KW-0812">Transmembrane</keyword>
<dbReference type="InterPro" id="IPR050901">
    <property type="entry name" value="BP-dep_ABC_trans_perm"/>
</dbReference>
<evidence type="ECO:0000256" key="7">
    <source>
        <dbReference type="RuleBase" id="RU363032"/>
    </source>
</evidence>
<keyword evidence="3" id="KW-1003">Cell membrane</keyword>
<evidence type="ECO:0000256" key="5">
    <source>
        <dbReference type="ARBA" id="ARBA00022989"/>
    </source>
</evidence>
<dbReference type="SUPFAM" id="SSF161098">
    <property type="entry name" value="MetI-like"/>
    <property type="match status" value="1"/>
</dbReference>
<feature type="transmembrane region" description="Helical" evidence="7">
    <location>
        <begin position="12"/>
        <end position="33"/>
    </location>
</feature>
<name>A0A075HSM5_9ARCH</name>
<evidence type="ECO:0000256" key="6">
    <source>
        <dbReference type="ARBA" id="ARBA00023136"/>
    </source>
</evidence>
<dbReference type="InterPro" id="IPR035906">
    <property type="entry name" value="MetI-like_sf"/>
</dbReference>
<comment type="similarity">
    <text evidence="7">Belongs to the binding-protein-dependent transport system permease family.</text>
</comment>
<feature type="transmembrane region" description="Helical" evidence="7">
    <location>
        <begin position="155"/>
        <end position="174"/>
    </location>
</feature>
<evidence type="ECO:0000256" key="1">
    <source>
        <dbReference type="ARBA" id="ARBA00004651"/>
    </source>
</evidence>
<feature type="transmembrane region" description="Helical" evidence="7">
    <location>
        <begin position="82"/>
        <end position="106"/>
    </location>
</feature>
<dbReference type="Pfam" id="PF00528">
    <property type="entry name" value="BPD_transp_1"/>
    <property type="match status" value="1"/>
</dbReference>
<feature type="transmembrane region" description="Helical" evidence="7">
    <location>
        <begin position="263"/>
        <end position="283"/>
    </location>
</feature>
<keyword evidence="2 7" id="KW-0813">Transport</keyword>
<evidence type="ECO:0000256" key="4">
    <source>
        <dbReference type="ARBA" id="ARBA00022692"/>
    </source>
</evidence>
<dbReference type="AlphaFoldDB" id="A0A075HSM5"/>
<dbReference type="Gene3D" id="1.10.3720.10">
    <property type="entry name" value="MetI-like"/>
    <property type="match status" value="1"/>
</dbReference>
<dbReference type="PROSITE" id="PS50928">
    <property type="entry name" value="ABC_TM1"/>
    <property type="match status" value="1"/>
</dbReference>
<dbReference type="EMBL" id="KF901136">
    <property type="protein sequence ID" value="AIF19371.1"/>
    <property type="molecule type" value="Genomic_DNA"/>
</dbReference>
<dbReference type="InterPro" id="IPR000515">
    <property type="entry name" value="MetI-like"/>
</dbReference>
<protein>
    <submittedName>
        <fullName evidence="9">Binding-protein-dependent transporter inner membrane protein (ABC.MS.P1)</fullName>
    </submittedName>
</protein>
<dbReference type="PANTHER" id="PTHR32243:SF18">
    <property type="entry name" value="INNER MEMBRANE ABC TRANSPORTER PERMEASE PROTEIN YCJP"/>
    <property type="match status" value="1"/>
</dbReference>
<dbReference type="GO" id="GO:0055085">
    <property type="term" value="P:transmembrane transport"/>
    <property type="evidence" value="ECO:0007669"/>
    <property type="project" value="InterPro"/>
</dbReference>
<evidence type="ECO:0000256" key="3">
    <source>
        <dbReference type="ARBA" id="ARBA00022475"/>
    </source>
</evidence>
<proteinExistence type="inferred from homology"/>
<organism evidence="9">
    <name type="scientific">uncultured marine thaumarchaeote KM3_86_F11</name>
    <dbReference type="NCBI Taxonomy" id="1456322"/>
    <lineage>
        <taxon>Archaea</taxon>
        <taxon>Nitrososphaerota</taxon>
        <taxon>environmental samples</taxon>
    </lineage>
</organism>
<evidence type="ECO:0000313" key="9">
    <source>
        <dbReference type="EMBL" id="AIF19371.1"/>
    </source>
</evidence>
<evidence type="ECO:0000259" key="8">
    <source>
        <dbReference type="PROSITE" id="PS50928"/>
    </source>
</evidence>
<feature type="transmembrane region" description="Helical" evidence="7">
    <location>
        <begin position="195"/>
        <end position="217"/>
    </location>
</feature>
<dbReference type="PANTHER" id="PTHR32243">
    <property type="entry name" value="MALTOSE TRANSPORT SYSTEM PERMEASE-RELATED"/>
    <property type="match status" value="1"/>
</dbReference>
<comment type="subcellular location">
    <subcellularLocation>
        <location evidence="1 7">Cell membrane</location>
        <topology evidence="1 7">Multi-pass membrane protein</topology>
    </subcellularLocation>
</comment>
<gene>
    <name evidence="9" type="primary">ABC.MS.P1</name>
</gene>
<keyword evidence="6 7" id="KW-0472">Membrane</keyword>
<feature type="transmembrane region" description="Helical" evidence="7">
    <location>
        <begin position="118"/>
        <end position="143"/>
    </location>
</feature>
<reference evidence="9" key="1">
    <citation type="journal article" date="2014" name="Genome Biol. Evol.">
        <title>Pangenome evidence for extensive interdomain horizontal transfer affecting lineage core and shell genes in uncultured planktonic thaumarchaeota and euryarchaeota.</title>
        <authorList>
            <person name="Deschamps P."/>
            <person name="Zivanovic Y."/>
            <person name="Moreira D."/>
            <person name="Rodriguez-Valera F."/>
            <person name="Lopez-Garcia P."/>
        </authorList>
    </citation>
    <scope>NUCLEOTIDE SEQUENCE</scope>
</reference>
<feature type="domain" description="ABC transmembrane type-1" evidence="8">
    <location>
        <begin position="83"/>
        <end position="278"/>
    </location>
</feature>
<keyword evidence="5 7" id="KW-1133">Transmembrane helix</keyword>
<dbReference type="GO" id="GO:0005886">
    <property type="term" value="C:plasma membrane"/>
    <property type="evidence" value="ECO:0007669"/>
    <property type="project" value="UniProtKB-SubCell"/>
</dbReference>
<evidence type="ECO:0000256" key="2">
    <source>
        <dbReference type="ARBA" id="ARBA00022448"/>
    </source>
</evidence>
<accession>A0A075HSM5</accession>
<dbReference type="CDD" id="cd06261">
    <property type="entry name" value="TM_PBP2"/>
    <property type="match status" value="1"/>
</dbReference>